<comment type="caution">
    <text evidence="1">The sequence shown here is derived from an EMBL/GenBank/DDBJ whole genome shotgun (WGS) entry which is preliminary data.</text>
</comment>
<proteinExistence type="predicted"/>
<sequence length="121" mass="13175">MEENDGPCRLLDNYSPNNVVLIDGKTRFARTLDSTDAESAWYLKYSYTQRDGEEIETRAIPPAPNGREYSRTGITRITGGNVGCMGVSGMVGGDSLDTARVNAQFFWATNVAVAACTGRSR</sequence>
<keyword evidence="2" id="KW-1185">Reference proteome</keyword>
<dbReference type="EMBL" id="JAYRBN010000034">
    <property type="protein sequence ID" value="KAL2748074.1"/>
    <property type="molecule type" value="Genomic_DNA"/>
</dbReference>
<evidence type="ECO:0000313" key="2">
    <source>
        <dbReference type="Proteomes" id="UP001607303"/>
    </source>
</evidence>
<accession>A0ABD2CSG7</accession>
<reference evidence="1 2" key="1">
    <citation type="journal article" date="2024" name="Ann. Entomol. Soc. Am.">
        <title>Genomic analyses of the southern and eastern yellowjacket wasps (Hymenoptera: Vespidae) reveal evolutionary signatures of social life.</title>
        <authorList>
            <person name="Catto M.A."/>
            <person name="Caine P.B."/>
            <person name="Orr S.E."/>
            <person name="Hunt B.G."/>
            <person name="Goodisman M.A.D."/>
        </authorList>
    </citation>
    <scope>NUCLEOTIDE SEQUENCE [LARGE SCALE GENOMIC DNA]</scope>
    <source>
        <strain evidence="1">232</strain>
        <tissue evidence="1">Head and thorax</tissue>
    </source>
</reference>
<name>A0ABD2CSG7_VESMC</name>
<dbReference type="Proteomes" id="UP001607303">
    <property type="component" value="Unassembled WGS sequence"/>
</dbReference>
<gene>
    <name evidence="1" type="ORF">V1477_003969</name>
</gene>
<dbReference type="AlphaFoldDB" id="A0ABD2CSG7"/>
<organism evidence="1 2">
    <name type="scientific">Vespula maculifrons</name>
    <name type="common">Eastern yellow jacket</name>
    <name type="synonym">Wasp</name>
    <dbReference type="NCBI Taxonomy" id="7453"/>
    <lineage>
        <taxon>Eukaryota</taxon>
        <taxon>Metazoa</taxon>
        <taxon>Ecdysozoa</taxon>
        <taxon>Arthropoda</taxon>
        <taxon>Hexapoda</taxon>
        <taxon>Insecta</taxon>
        <taxon>Pterygota</taxon>
        <taxon>Neoptera</taxon>
        <taxon>Endopterygota</taxon>
        <taxon>Hymenoptera</taxon>
        <taxon>Apocrita</taxon>
        <taxon>Aculeata</taxon>
        <taxon>Vespoidea</taxon>
        <taxon>Vespidae</taxon>
        <taxon>Vespinae</taxon>
        <taxon>Vespula</taxon>
    </lineage>
</organism>
<protein>
    <submittedName>
        <fullName evidence="1">Uncharacterized protein</fullName>
    </submittedName>
</protein>
<evidence type="ECO:0000313" key="1">
    <source>
        <dbReference type="EMBL" id="KAL2748074.1"/>
    </source>
</evidence>